<dbReference type="EMBL" id="WJBH02000002">
    <property type="protein sequence ID" value="KAI9562727.1"/>
    <property type="molecule type" value="Genomic_DNA"/>
</dbReference>
<dbReference type="InterPro" id="IPR009057">
    <property type="entry name" value="Homeodomain-like_sf"/>
</dbReference>
<sequence length="186" mass="20036">MARKYKGEPHVVVKDSSTHVDAEFIIAPSSSPSWLQCVTFYAHRSLVHFIIVNTVPVVWFQNRRAKFRKQERLTQQKSSDNNGGSGKDGNHQSPGDAKESRGSSSAGSSAESPRDLDIKPQMGDRTESNTTWSAGLNSPPESPPIEASPITNARSSAAVGGGNNNKAIVNLSAFGNSFTHLTVNPF</sequence>
<feature type="compositionally biased region" description="Low complexity" evidence="2">
    <location>
        <begin position="102"/>
        <end position="111"/>
    </location>
</feature>
<comment type="caution">
    <text evidence="3">The sequence shown here is derived from an EMBL/GenBank/DDBJ whole genome shotgun (WGS) entry which is preliminary data.</text>
</comment>
<dbReference type="AlphaFoldDB" id="A0AAD5PX81"/>
<organism evidence="3 4">
    <name type="scientific">Daphnia sinensis</name>
    <dbReference type="NCBI Taxonomy" id="1820382"/>
    <lineage>
        <taxon>Eukaryota</taxon>
        <taxon>Metazoa</taxon>
        <taxon>Ecdysozoa</taxon>
        <taxon>Arthropoda</taxon>
        <taxon>Crustacea</taxon>
        <taxon>Branchiopoda</taxon>
        <taxon>Diplostraca</taxon>
        <taxon>Cladocera</taxon>
        <taxon>Anomopoda</taxon>
        <taxon>Daphniidae</taxon>
        <taxon>Daphnia</taxon>
        <taxon>Daphnia similis group</taxon>
    </lineage>
</organism>
<comment type="subcellular location">
    <subcellularLocation>
        <location evidence="1">Nucleus</location>
    </subcellularLocation>
</comment>
<evidence type="ECO:0000256" key="2">
    <source>
        <dbReference type="SAM" id="MobiDB-lite"/>
    </source>
</evidence>
<feature type="compositionally biased region" description="Basic and acidic residues" evidence="2">
    <location>
        <begin position="112"/>
        <end position="127"/>
    </location>
</feature>
<dbReference type="GO" id="GO:0005634">
    <property type="term" value="C:nucleus"/>
    <property type="evidence" value="ECO:0007669"/>
    <property type="project" value="UniProtKB-SubCell"/>
</dbReference>
<evidence type="ECO:0008006" key="5">
    <source>
        <dbReference type="Google" id="ProtNLM"/>
    </source>
</evidence>
<protein>
    <recommendedName>
        <fullName evidence="5">Homeobox domain-containing protein</fullName>
    </recommendedName>
</protein>
<dbReference type="CDD" id="cd00086">
    <property type="entry name" value="homeodomain"/>
    <property type="match status" value="1"/>
</dbReference>
<dbReference type="GO" id="GO:0003677">
    <property type="term" value="F:DNA binding"/>
    <property type="evidence" value="ECO:0007669"/>
    <property type="project" value="InterPro"/>
</dbReference>
<evidence type="ECO:0000256" key="1">
    <source>
        <dbReference type="ARBA" id="ARBA00004123"/>
    </source>
</evidence>
<name>A0AAD5PX81_9CRUS</name>
<evidence type="ECO:0000313" key="4">
    <source>
        <dbReference type="Proteomes" id="UP000820818"/>
    </source>
</evidence>
<dbReference type="Proteomes" id="UP000820818">
    <property type="component" value="Linkage Group LG2"/>
</dbReference>
<gene>
    <name evidence="3" type="ORF">GHT06_010182</name>
</gene>
<reference evidence="3 4" key="1">
    <citation type="submission" date="2022-05" db="EMBL/GenBank/DDBJ databases">
        <title>A multi-omics perspective on studying reproductive biology in Daphnia sinensis.</title>
        <authorList>
            <person name="Jia J."/>
        </authorList>
    </citation>
    <scope>NUCLEOTIDE SEQUENCE [LARGE SCALE GENOMIC DNA]</scope>
    <source>
        <strain evidence="3 4">WSL</strain>
    </source>
</reference>
<feature type="region of interest" description="Disordered" evidence="2">
    <location>
        <begin position="68"/>
        <end position="165"/>
    </location>
</feature>
<proteinExistence type="predicted"/>
<evidence type="ECO:0000313" key="3">
    <source>
        <dbReference type="EMBL" id="KAI9562727.1"/>
    </source>
</evidence>
<keyword evidence="4" id="KW-1185">Reference proteome</keyword>
<dbReference type="SUPFAM" id="SSF46689">
    <property type="entry name" value="Homeodomain-like"/>
    <property type="match status" value="1"/>
</dbReference>
<dbReference type="InterPro" id="IPR001356">
    <property type="entry name" value="HD"/>
</dbReference>
<accession>A0AAD5PX81</accession>
<dbReference type="Gene3D" id="1.10.10.60">
    <property type="entry name" value="Homeodomain-like"/>
    <property type="match status" value="1"/>
</dbReference>